<sequence length="96" mass="11110">MSNLSEIVDSLENRIGKLLQRHEKLKSANAELEEELTILKSKQQQFENEIEAWTEKCKSLKLANSMLGSEQHKRETKLKINALVREIDQCITQLSE</sequence>
<feature type="coiled-coil region" evidence="1">
    <location>
        <begin position="1"/>
        <end position="63"/>
    </location>
</feature>
<keyword evidence="3" id="KW-1185">Reference proteome</keyword>
<dbReference type="EMBL" id="CP003280">
    <property type="protein sequence ID" value="AFL82062.1"/>
    <property type="molecule type" value="Genomic_DNA"/>
</dbReference>
<evidence type="ECO:0000313" key="2">
    <source>
        <dbReference type="EMBL" id="AFL82062.1"/>
    </source>
</evidence>
<organism evidence="2 3">
    <name type="scientific">Aequorivita sublithincola (strain DSM 14238 / LMG 21431 / ACAM 643 / 9-3)</name>
    <dbReference type="NCBI Taxonomy" id="746697"/>
    <lineage>
        <taxon>Bacteria</taxon>
        <taxon>Pseudomonadati</taxon>
        <taxon>Bacteroidota</taxon>
        <taxon>Flavobacteriia</taxon>
        <taxon>Flavobacteriales</taxon>
        <taxon>Flavobacteriaceae</taxon>
        <taxon>Aequorivita</taxon>
    </lineage>
</organism>
<dbReference type="OrthoDB" id="1467932at2"/>
<reference evidence="2 3" key="1">
    <citation type="submission" date="2012-06" db="EMBL/GenBank/DDBJ databases">
        <title>The complete genome of Aequorivita sublithincola DSM 14238.</title>
        <authorList>
            <consortium name="US DOE Joint Genome Institute (JGI-PGF)"/>
            <person name="Lucas S."/>
            <person name="Copeland A."/>
            <person name="Lapidus A."/>
            <person name="Goodwin L."/>
            <person name="Pitluck S."/>
            <person name="Peters L."/>
            <person name="Munk A.C.C."/>
            <person name="Kyrpides N."/>
            <person name="Mavromatis K."/>
            <person name="Pagani I."/>
            <person name="Ivanova N."/>
            <person name="Ovchinnikova G."/>
            <person name="Zeytun A."/>
            <person name="Detter J.C."/>
            <person name="Han C."/>
            <person name="Land M."/>
            <person name="Hauser L."/>
            <person name="Markowitz V."/>
            <person name="Cheng J.-F."/>
            <person name="Hugenholtz P."/>
            <person name="Woyke T."/>
            <person name="Wu D."/>
            <person name="Tindall B."/>
            <person name="Faehnrich R."/>
            <person name="Brambilla E."/>
            <person name="Klenk H.-P."/>
            <person name="Eisen J.A."/>
        </authorList>
    </citation>
    <scope>NUCLEOTIDE SEQUENCE [LARGE SCALE GENOMIC DNA]</scope>
    <source>
        <strain evidence="3">DSM 14238 / LMG 21431 / ACAM 643 / 9-3</strain>
    </source>
</reference>
<evidence type="ECO:0000256" key="1">
    <source>
        <dbReference type="SAM" id="Coils"/>
    </source>
</evidence>
<accession>I3YYJ4</accession>
<dbReference type="Proteomes" id="UP000006049">
    <property type="component" value="Chromosome"/>
</dbReference>
<name>I3YYJ4_AEQSU</name>
<protein>
    <submittedName>
        <fullName evidence="2">Mis12-Mtw1 protein family</fullName>
    </submittedName>
</protein>
<gene>
    <name evidence="2" type="ordered locus">Aeqsu_2609</name>
</gene>
<keyword evidence="1" id="KW-0175">Coiled coil</keyword>
<evidence type="ECO:0000313" key="3">
    <source>
        <dbReference type="Proteomes" id="UP000006049"/>
    </source>
</evidence>
<dbReference type="STRING" id="746697.Aeqsu_2609"/>
<dbReference type="Gene3D" id="6.10.250.370">
    <property type="match status" value="1"/>
</dbReference>
<dbReference type="RefSeq" id="WP_014783311.1">
    <property type="nucleotide sequence ID" value="NC_018013.1"/>
</dbReference>
<proteinExistence type="predicted"/>
<dbReference type="HOGENOM" id="CLU_146561_1_1_10"/>
<dbReference type="AlphaFoldDB" id="I3YYJ4"/>
<dbReference type="eggNOG" id="ENOG50330X7">
    <property type="taxonomic scope" value="Bacteria"/>
</dbReference>
<dbReference type="KEGG" id="asl:Aeqsu_2609"/>